<dbReference type="EMBL" id="MHRP01000013">
    <property type="protein sequence ID" value="OHA27404.1"/>
    <property type="molecule type" value="Genomic_DNA"/>
</dbReference>
<gene>
    <name evidence="1" type="ORF">A3D56_03880</name>
</gene>
<evidence type="ECO:0000313" key="1">
    <source>
        <dbReference type="EMBL" id="OHA27404.1"/>
    </source>
</evidence>
<dbReference type="Proteomes" id="UP000177943">
    <property type="component" value="Unassembled WGS sequence"/>
</dbReference>
<comment type="caution">
    <text evidence="1">The sequence shown here is derived from an EMBL/GenBank/DDBJ whole genome shotgun (WGS) entry which is preliminary data.</text>
</comment>
<sequence>MEVSYASSPKAEKPKKMIKMIKSKKGGPSNLEAVELARTSFAAGTLLPRSKRQEILRGFTRMSHRMARRVVIHYARGLIQETGEQLERVVHAWLVIGERFFNLLFRAVQRIRLIVERAPELVDDFLRWAFYAHVGRLRRIELFLNKPLFA</sequence>
<reference evidence="1 2" key="1">
    <citation type="journal article" date="2016" name="Nat. Commun.">
        <title>Thousands of microbial genomes shed light on interconnected biogeochemical processes in an aquifer system.</title>
        <authorList>
            <person name="Anantharaman K."/>
            <person name="Brown C.T."/>
            <person name="Hug L.A."/>
            <person name="Sharon I."/>
            <person name="Castelle C.J."/>
            <person name="Probst A.J."/>
            <person name="Thomas B.C."/>
            <person name="Singh A."/>
            <person name="Wilkins M.J."/>
            <person name="Karaoz U."/>
            <person name="Brodie E.L."/>
            <person name="Williams K.H."/>
            <person name="Hubbard S.S."/>
            <person name="Banfield J.F."/>
        </authorList>
    </citation>
    <scope>NUCLEOTIDE SEQUENCE [LARGE SCALE GENOMIC DNA]</scope>
</reference>
<proteinExistence type="predicted"/>
<accession>A0A1G2MUI9</accession>
<organism evidence="1 2">
    <name type="scientific">Candidatus Taylorbacteria bacterium RIFCSPHIGHO2_02_FULL_45_35</name>
    <dbReference type="NCBI Taxonomy" id="1802311"/>
    <lineage>
        <taxon>Bacteria</taxon>
        <taxon>Candidatus Tayloriibacteriota</taxon>
    </lineage>
</organism>
<protein>
    <submittedName>
        <fullName evidence="1">Uncharacterized protein</fullName>
    </submittedName>
</protein>
<dbReference type="AlphaFoldDB" id="A0A1G2MUI9"/>
<name>A0A1G2MUI9_9BACT</name>
<evidence type="ECO:0000313" key="2">
    <source>
        <dbReference type="Proteomes" id="UP000177943"/>
    </source>
</evidence>